<feature type="domain" description="Fatty acyl-CoA reductase C-terminal" evidence="5">
    <location>
        <begin position="277"/>
        <end position="366"/>
    </location>
</feature>
<dbReference type="AlphaFoldDB" id="A0AAV2NX02"/>
<dbReference type="Pfam" id="PF07993">
    <property type="entry name" value="NAD_binding_4"/>
    <property type="match status" value="1"/>
</dbReference>
<dbReference type="PANTHER" id="PTHR11011">
    <property type="entry name" value="MALE STERILITY PROTEIN 2-RELATED"/>
    <property type="match status" value="1"/>
</dbReference>
<dbReference type="GO" id="GO:0080019">
    <property type="term" value="F:alcohol-forming very long-chain fatty acyl-CoA reductase activity"/>
    <property type="evidence" value="ECO:0007669"/>
    <property type="project" value="InterPro"/>
</dbReference>
<keyword evidence="4" id="KW-0472">Membrane</keyword>
<evidence type="ECO:0000313" key="8">
    <source>
        <dbReference type="Proteomes" id="UP001497644"/>
    </source>
</evidence>
<evidence type="ECO:0000256" key="3">
    <source>
        <dbReference type="ARBA" id="ARBA00023098"/>
    </source>
</evidence>
<protein>
    <recommendedName>
        <fullName evidence="4">Fatty acyl-CoA reductase</fullName>
        <ecNumber evidence="4">1.2.1.84</ecNumber>
    </recommendedName>
</protein>
<dbReference type="PANTHER" id="PTHR11011:SF45">
    <property type="entry name" value="FATTY ACYL-COA REDUCTASE CG8306-RELATED"/>
    <property type="match status" value="1"/>
</dbReference>
<comment type="catalytic activity">
    <reaction evidence="4">
        <text>a long-chain fatty acyl-CoA + 2 NADPH + 2 H(+) = a long-chain primary fatty alcohol + 2 NADP(+) + CoA</text>
        <dbReference type="Rhea" id="RHEA:52716"/>
        <dbReference type="ChEBI" id="CHEBI:15378"/>
        <dbReference type="ChEBI" id="CHEBI:57287"/>
        <dbReference type="ChEBI" id="CHEBI:57783"/>
        <dbReference type="ChEBI" id="CHEBI:58349"/>
        <dbReference type="ChEBI" id="CHEBI:77396"/>
        <dbReference type="ChEBI" id="CHEBI:83139"/>
        <dbReference type="EC" id="1.2.1.84"/>
    </reaction>
</comment>
<name>A0AAV2NX02_9HYME</name>
<organism evidence="7 8">
    <name type="scientific">Lasius platythorax</name>
    <dbReference type="NCBI Taxonomy" id="488582"/>
    <lineage>
        <taxon>Eukaryota</taxon>
        <taxon>Metazoa</taxon>
        <taxon>Ecdysozoa</taxon>
        <taxon>Arthropoda</taxon>
        <taxon>Hexapoda</taxon>
        <taxon>Insecta</taxon>
        <taxon>Pterygota</taxon>
        <taxon>Neoptera</taxon>
        <taxon>Endopterygota</taxon>
        <taxon>Hymenoptera</taxon>
        <taxon>Apocrita</taxon>
        <taxon>Aculeata</taxon>
        <taxon>Formicoidea</taxon>
        <taxon>Formicidae</taxon>
        <taxon>Formicinae</taxon>
        <taxon>Lasius</taxon>
        <taxon>Lasius</taxon>
    </lineage>
</organism>
<keyword evidence="4" id="KW-0560">Oxidoreductase</keyword>
<feature type="transmembrane region" description="Helical" evidence="4">
    <location>
        <begin position="372"/>
        <end position="393"/>
    </location>
</feature>
<dbReference type="InterPro" id="IPR033640">
    <property type="entry name" value="FAR_C"/>
</dbReference>
<keyword evidence="3 4" id="KW-0443">Lipid metabolism</keyword>
<evidence type="ECO:0000256" key="4">
    <source>
        <dbReference type="RuleBase" id="RU363097"/>
    </source>
</evidence>
<evidence type="ECO:0000259" key="5">
    <source>
        <dbReference type="Pfam" id="PF03015"/>
    </source>
</evidence>
<dbReference type="GO" id="GO:0102965">
    <property type="term" value="F:alcohol-forming long-chain fatty acyl-CoA reductase activity"/>
    <property type="evidence" value="ECO:0007669"/>
    <property type="project" value="UniProtKB-EC"/>
</dbReference>
<dbReference type="InterPro" id="IPR013120">
    <property type="entry name" value="FAR_NAD-bd"/>
</dbReference>
<gene>
    <name evidence="7" type="ORF">LPLAT_LOCUS9291</name>
</gene>
<dbReference type="SUPFAM" id="SSF51735">
    <property type="entry name" value="NAD(P)-binding Rossmann-fold domains"/>
    <property type="match status" value="1"/>
</dbReference>
<comment type="function">
    <text evidence="4">Catalyzes the reduction of fatty acyl-CoA to fatty alcohols.</text>
</comment>
<keyword evidence="8" id="KW-1185">Reference proteome</keyword>
<evidence type="ECO:0000256" key="1">
    <source>
        <dbReference type="ARBA" id="ARBA00005928"/>
    </source>
</evidence>
<comment type="similarity">
    <text evidence="1 4">Belongs to the fatty acyl-CoA reductase family.</text>
</comment>
<keyword evidence="4" id="KW-0812">Transmembrane</keyword>
<dbReference type="GO" id="GO:0035336">
    <property type="term" value="P:long-chain fatty-acyl-CoA metabolic process"/>
    <property type="evidence" value="ECO:0007669"/>
    <property type="project" value="TreeGrafter"/>
</dbReference>
<keyword evidence="2 4" id="KW-0444">Lipid biosynthesis</keyword>
<dbReference type="Gene3D" id="3.40.50.720">
    <property type="entry name" value="NAD(P)-binding Rossmann-like Domain"/>
    <property type="match status" value="2"/>
</dbReference>
<evidence type="ECO:0000256" key="2">
    <source>
        <dbReference type="ARBA" id="ARBA00022516"/>
    </source>
</evidence>
<accession>A0AAV2NX02</accession>
<proteinExistence type="inferred from homology"/>
<dbReference type="Proteomes" id="UP001497644">
    <property type="component" value="Chromosome 4"/>
</dbReference>
<feature type="transmembrane region" description="Helical" evidence="4">
    <location>
        <begin position="268"/>
        <end position="291"/>
    </location>
</feature>
<dbReference type="EC" id="1.2.1.84" evidence="4"/>
<dbReference type="EMBL" id="OZ034827">
    <property type="protein sequence ID" value="CAL1683595.1"/>
    <property type="molecule type" value="Genomic_DNA"/>
</dbReference>
<dbReference type="GO" id="GO:0005777">
    <property type="term" value="C:peroxisome"/>
    <property type="evidence" value="ECO:0007669"/>
    <property type="project" value="TreeGrafter"/>
</dbReference>
<reference evidence="7" key="1">
    <citation type="submission" date="2024-04" db="EMBL/GenBank/DDBJ databases">
        <authorList>
            <consortium name="Molecular Ecology Group"/>
        </authorList>
    </citation>
    <scope>NUCLEOTIDE SEQUENCE</scope>
</reference>
<feature type="domain" description="Thioester reductase (TE)" evidence="6">
    <location>
        <begin position="14"/>
        <end position="115"/>
    </location>
</feature>
<dbReference type="InterPro" id="IPR036291">
    <property type="entry name" value="NAD(P)-bd_dom_sf"/>
</dbReference>
<dbReference type="Pfam" id="PF03015">
    <property type="entry name" value="Sterile"/>
    <property type="match status" value="1"/>
</dbReference>
<keyword evidence="4" id="KW-0521">NADP</keyword>
<evidence type="ECO:0000259" key="6">
    <source>
        <dbReference type="Pfam" id="PF07993"/>
    </source>
</evidence>
<evidence type="ECO:0000313" key="7">
    <source>
        <dbReference type="EMBL" id="CAL1683595.1"/>
    </source>
</evidence>
<sequence length="401" mass="44841">MSLCEWYANRSVLLTGVTSELGRVLLEKILRCLPNVTVCVVLRSRDGLSIEDRLKKIFASPGYERLRQEMPGAISRVKTFEGNLLYEQLGLSDKDKASLKEVTVAFHAGGPHDGVLEYCQDLPKLKSVAVASTIFRHRGMIMENLQNEKIPELPVALVRFPFVGPAYKEPKPGFVETLKGPTALMVGAGFAYGNSEFQAEIIPMDIAVNTMIAAAWEVGMSNAAKPMVYNAVTLGYTWEELIKNNRRASWSFPYPTFGIRGMTSIGPLYWILVLLLEWLPSVLCDIALGLCGRKQRIFTEYERVRNALRSLEPISSRPWSVERNRVYLLQQRLAAADRDVFPVTAEVDIEAYLLCAAAATQKSCVNDNNLKIIRVIHLFLLCAPVIFVVAYIASRTLLSHK</sequence>
<keyword evidence="4" id="KW-1133">Transmembrane helix</keyword>
<dbReference type="InterPro" id="IPR026055">
    <property type="entry name" value="FAR"/>
</dbReference>